<organism evidence="1 2">
    <name type="scientific">Dallia pectoralis</name>
    <name type="common">Alaska blackfish</name>
    <dbReference type="NCBI Taxonomy" id="75939"/>
    <lineage>
        <taxon>Eukaryota</taxon>
        <taxon>Metazoa</taxon>
        <taxon>Chordata</taxon>
        <taxon>Craniata</taxon>
        <taxon>Vertebrata</taxon>
        <taxon>Euteleostomi</taxon>
        <taxon>Actinopterygii</taxon>
        <taxon>Neopterygii</taxon>
        <taxon>Teleostei</taxon>
        <taxon>Protacanthopterygii</taxon>
        <taxon>Esociformes</taxon>
        <taxon>Umbridae</taxon>
        <taxon>Dallia</taxon>
    </lineage>
</organism>
<evidence type="ECO:0000313" key="1">
    <source>
        <dbReference type="EMBL" id="KAJ8014240.1"/>
    </source>
</evidence>
<name>A0ACC2HEZ3_DALPE</name>
<proteinExistence type="predicted"/>
<sequence>MTSNKKRPLEISQAGIEVRTGRRWRAAEEVEVAKSRLRHRELVGAVAYGRAGLGSGTTSRYNKAQGKDRRSLVQQEVRAAVEEERASRMVGMRQQGAWTRWEHAVDRKVTWAELWKAEPHRIRFLIQAVYDVLPSPSNLFSWGLLESPACILCLKRGTLEHIISCCSKALGEGRYRWRHDQVLKAIENTITCGIGHCKRLRSVKKTITFVRSGEKPLLAARATSSGLLPTAQDWELDVDLGKQLNFPGTAATTSLRPDMLLISETSKQIILLELTVPWEDASRRPMRGRGQDTLS</sequence>
<evidence type="ECO:0000313" key="2">
    <source>
        <dbReference type="Proteomes" id="UP001157502"/>
    </source>
</evidence>
<accession>A0ACC2HEZ3</accession>
<reference evidence="1" key="1">
    <citation type="submission" date="2021-05" db="EMBL/GenBank/DDBJ databases">
        <authorList>
            <person name="Pan Q."/>
            <person name="Jouanno E."/>
            <person name="Zahm M."/>
            <person name="Klopp C."/>
            <person name="Cabau C."/>
            <person name="Louis A."/>
            <person name="Berthelot C."/>
            <person name="Parey E."/>
            <person name="Roest Crollius H."/>
            <person name="Montfort J."/>
            <person name="Robinson-Rechavi M."/>
            <person name="Bouchez O."/>
            <person name="Lampietro C."/>
            <person name="Lopez Roques C."/>
            <person name="Donnadieu C."/>
            <person name="Postlethwait J."/>
            <person name="Bobe J."/>
            <person name="Dillon D."/>
            <person name="Chandos A."/>
            <person name="von Hippel F."/>
            <person name="Guiguen Y."/>
        </authorList>
    </citation>
    <scope>NUCLEOTIDE SEQUENCE</scope>
    <source>
        <strain evidence="1">YG-Jan2019</strain>
    </source>
</reference>
<gene>
    <name evidence="1" type="ORF">DPEC_G00038200</name>
</gene>
<dbReference type="EMBL" id="CM055730">
    <property type="protein sequence ID" value="KAJ8014240.1"/>
    <property type="molecule type" value="Genomic_DNA"/>
</dbReference>
<protein>
    <submittedName>
        <fullName evidence="1">Uncharacterized protein</fullName>
    </submittedName>
</protein>
<dbReference type="Proteomes" id="UP001157502">
    <property type="component" value="Chromosome 3"/>
</dbReference>
<keyword evidence="2" id="KW-1185">Reference proteome</keyword>
<comment type="caution">
    <text evidence="1">The sequence shown here is derived from an EMBL/GenBank/DDBJ whole genome shotgun (WGS) entry which is preliminary data.</text>
</comment>